<gene>
    <name evidence="2" type="ORF">MGU_10393</name>
</gene>
<sequence>MSTENQAPQEASQNNDGEQMNSITRWDEDNVFVYFANGLGQNKTLNATVHYMMQHDANTYQKEVSIDGPGHVSIHLNYISKVVMGDETAMVELASGAFDGQPSTAYFTTLKSGHSPGGPEYTLEWRSGGTFRSESDYVPSTSVSSGMVKRHSQPECKQINTSDRRGEKDVWVRFKNAPHQATLSITVYFYRWGEDTGRYKTLTLQPGQDESVELNYISKVVVGQKTAVLELSSSAFEGQPKVAYFTTFAFRHGTKTETMYNIEWSSDNKFRKGWEYN</sequence>
<evidence type="ECO:0000256" key="1">
    <source>
        <dbReference type="SAM" id="MobiDB-lite"/>
    </source>
</evidence>
<feature type="region of interest" description="Disordered" evidence="1">
    <location>
        <begin position="1"/>
        <end position="21"/>
    </location>
</feature>
<name>A0A0B4HS17_METGA</name>
<dbReference type="Proteomes" id="UP000031192">
    <property type="component" value="Unassembled WGS sequence"/>
</dbReference>
<protein>
    <submittedName>
        <fullName evidence="2">Uncharacterized protein</fullName>
    </submittedName>
</protein>
<evidence type="ECO:0000313" key="2">
    <source>
        <dbReference type="EMBL" id="KID82284.1"/>
    </source>
</evidence>
<organism evidence="2 3">
    <name type="scientific">Metarhizium guizhouense (strain ARSEF 977)</name>
    <dbReference type="NCBI Taxonomy" id="1276136"/>
    <lineage>
        <taxon>Eukaryota</taxon>
        <taxon>Fungi</taxon>
        <taxon>Dikarya</taxon>
        <taxon>Ascomycota</taxon>
        <taxon>Pezizomycotina</taxon>
        <taxon>Sordariomycetes</taxon>
        <taxon>Hypocreomycetidae</taxon>
        <taxon>Hypocreales</taxon>
        <taxon>Clavicipitaceae</taxon>
        <taxon>Metarhizium</taxon>
    </lineage>
</organism>
<accession>A0A0B4HS17</accession>
<keyword evidence="3" id="KW-1185">Reference proteome</keyword>
<dbReference type="AlphaFoldDB" id="A0A0B4HS17"/>
<comment type="caution">
    <text evidence="2">The sequence shown here is derived from an EMBL/GenBank/DDBJ whole genome shotgun (WGS) entry which is preliminary data.</text>
</comment>
<proteinExistence type="predicted"/>
<reference evidence="2 3" key="1">
    <citation type="journal article" date="2014" name="Proc. Natl. Acad. Sci. U.S.A.">
        <title>Trajectory and genomic determinants of fungal-pathogen speciation and host adaptation.</title>
        <authorList>
            <person name="Hu X."/>
            <person name="Xiao G."/>
            <person name="Zheng P."/>
            <person name="Shang Y."/>
            <person name="Su Y."/>
            <person name="Zhang X."/>
            <person name="Liu X."/>
            <person name="Zhan S."/>
            <person name="St Leger R.J."/>
            <person name="Wang C."/>
        </authorList>
    </citation>
    <scope>NUCLEOTIDE SEQUENCE [LARGE SCALE GENOMIC DNA]</scope>
    <source>
        <strain evidence="2 3">ARSEF 977</strain>
    </source>
</reference>
<dbReference type="OrthoDB" id="4942118at2759"/>
<evidence type="ECO:0000313" key="3">
    <source>
        <dbReference type="Proteomes" id="UP000031192"/>
    </source>
</evidence>
<dbReference type="HOGENOM" id="CLU_087671_0_0_1"/>
<dbReference type="EMBL" id="AZNH01000094">
    <property type="protein sequence ID" value="KID82284.1"/>
    <property type="molecule type" value="Genomic_DNA"/>
</dbReference>